<dbReference type="EMBL" id="AF451898">
    <property type="protein sequence ID" value="AAN04333.1"/>
    <property type="molecule type" value="Genomic_DNA"/>
</dbReference>
<gene>
    <name evidence="1" type="primary">orf38</name>
</gene>
<name>Q8JKS3_9VIRU</name>
<evidence type="ECO:0000313" key="2">
    <source>
        <dbReference type="Proteomes" id="UP000232784"/>
    </source>
</evidence>
<protein>
    <submittedName>
        <fullName evidence="1">Orf38</fullName>
    </submittedName>
</protein>
<proteinExistence type="predicted"/>
<keyword evidence="2" id="KW-1185">Reference proteome</keyword>
<dbReference type="KEGG" id="vg:955090"/>
<accession>Q8JKS3</accession>
<sequence>MYKYLDISSNDVQWTVCVRLKSEWQKFVCNAIHTTTIILLHVGWCTHCKTPVLARFWSLNGVK</sequence>
<organism evidence="1 2">
    <name type="scientific">Heliothis zea nudivirus 1</name>
    <dbReference type="NCBI Taxonomy" id="3116536"/>
    <lineage>
        <taxon>Viruses</taxon>
        <taxon>Viruses incertae sedis</taxon>
        <taxon>Naldaviricetes</taxon>
        <taxon>Lefavirales</taxon>
        <taxon>Nudiviridae</taxon>
        <taxon>Betanudivirus</taxon>
        <taxon>Betanudivirus hezeae</taxon>
    </lineage>
</organism>
<reference evidence="1 2" key="1">
    <citation type="journal article" date="2002" name="J. Virol.">
        <title>Analysis of the complete genome sequence of the Hz-1 virus suggests that it is related to members of the Baculoviridae.</title>
        <authorList>
            <person name="Cheng C.H."/>
            <person name="Liu S.M."/>
            <person name="Chow T.Y."/>
            <person name="Hsiao Y.Y."/>
            <person name="Wang D.P."/>
            <person name="Huang J.J."/>
            <person name="Chen H.H."/>
        </authorList>
    </citation>
    <scope>NUCLEOTIDE SEQUENCE [LARGE SCALE GENOMIC DNA]</scope>
</reference>
<evidence type="ECO:0000313" key="1">
    <source>
        <dbReference type="EMBL" id="AAN04333.1"/>
    </source>
</evidence>
<dbReference type="Proteomes" id="UP000232784">
    <property type="component" value="Segment"/>
</dbReference>